<feature type="transmembrane region" description="Helical" evidence="1">
    <location>
        <begin position="229"/>
        <end position="249"/>
    </location>
</feature>
<dbReference type="NCBIfam" id="TIGR00056">
    <property type="entry name" value="MlaE family lipid ABC transporter permease subunit"/>
    <property type="match status" value="1"/>
</dbReference>
<keyword evidence="1" id="KW-0997">Cell inner membrane</keyword>
<comment type="caution">
    <text evidence="2">The sequence shown here is derived from an EMBL/GenBank/DDBJ whole genome shotgun (WGS) entry which is preliminary data.</text>
</comment>
<comment type="similarity">
    <text evidence="1">Belongs to the MlaE permease family.</text>
</comment>
<evidence type="ECO:0000256" key="1">
    <source>
        <dbReference type="RuleBase" id="RU362044"/>
    </source>
</evidence>
<feature type="transmembrane region" description="Helical" evidence="1">
    <location>
        <begin position="179"/>
        <end position="209"/>
    </location>
</feature>
<feature type="non-terminal residue" evidence="2">
    <location>
        <position position="1"/>
    </location>
</feature>
<protein>
    <submittedName>
        <fullName evidence="2">ABC transporter permease</fullName>
    </submittedName>
</protein>
<reference evidence="2" key="1">
    <citation type="journal article" date="2020" name="mSystems">
        <title>Genome- and Community-Level Interaction Insights into Carbon Utilization and Element Cycling Functions of Hydrothermarchaeota in Hydrothermal Sediment.</title>
        <authorList>
            <person name="Zhou Z."/>
            <person name="Liu Y."/>
            <person name="Xu W."/>
            <person name="Pan J."/>
            <person name="Luo Z.H."/>
            <person name="Li M."/>
        </authorList>
    </citation>
    <scope>NUCLEOTIDE SEQUENCE [LARGE SCALE GENOMIC DNA]</scope>
    <source>
        <strain evidence="2">HyVt-535</strain>
    </source>
</reference>
<accession>A0A7C5N4Z1</accession>
<dbReference type="InterPro" id="IPR030802">
    <property type="entry name" value="Permease_MalE"/>
</dbReference>
<keyword evidence="1" id="KW-0812">Transmembrane</keyword>
<dbReference type="InterPro" id="IPR003453">
    <property type="entry name" value="ABC_MlaE_roteobac"/>
</dbReference>
<organism evidence="2">
    <name type="scientific">Thiolapillus brandeum</name>
    <dbReference type="NCBI Taxonomy" id="1076588"/>
    <lineage>
        <taxon>Bacteria</taxon>
        <taxon>Pseudomonadati</taxon>
        <taxon>Pseudomonadota</taxon>
        <taxon>Gammaproteobacteria</taxon>
        <taxon>Chromatiales</taxon>
        <taxon>Sedimenticolaceae</taxon>
        <taxon>Thiolapillus</taxon>
    </lineage>
</organism>
<comment type="caution">
    <text evidence="1">Lacks conserved residue(s) required for the propagation of feature annotation.</text>
</comment>
<gene>
    <name evidence="2" type="ORF">ENJ98_07285</name>
</gene>
<dbReference type="PANTHER" id="PTHR30188">
    <property type="entry name" value="ABC TRANSPORTER PERMEASE PROTEIN-RELATED"/>
    <property type="match status" value="1"/>
</dbReference>
<proteinExistence type="inferred from homology"/>
<sequence>KEQEQLEALLLRHLPETAPRPASLGSRLLRPLENLGRSTLHGARDLRLFLEFLGENFAVLAHALAHPFSIRFDAIAKNIEDAGVRALPIITLTSFLIGVVIAYQGAVQLQKFGANVFIVDMIGISVTRELAPLITAIVVAGRTGSSYTAQLGVMKITEEIDAMRVMGFEPQRFLVLPRIIALMIALPLMIFFADIIGIFGGMVVANLHLNLSWSEFVHRLQNVVEVKHFWIGIVKGPFFAWLIAVVGCFRGLQVSRDTESIGYYTTISVVNAIFLVIACDALFSVVFTELGI</sequence>
<keyword evidence="1" id="KW-0472">Membrane</keyword>
<feature type="transmembrane region" description="Helical" evidence="1">
    <location>
        <begin position="261"/>
        <end position="287"/>
    </location>
</feature>
<dbReference type="GO" id="GO:0043190">
    <property type="term" value="C:ATP-binding cassette (ABC) transporter complex"/>
    <property type="evidence" value="ECO:0007669"/>
    <property type="project" value="InterPro"/>
</dbReference>
<dbReference type="EMBL" id="DROM01000436">
    <property type="protein sequence ID" value="HHH14024.1"/>
    <property type="molecule type" value="Genomic_DNA"/>
</dbReference>
<dbReference type="AlphaFoldDB" id="A0A7C5N4Z1"/>
<evidence type="ECO:0000313" key="2">
    <source>
        <dbReference type="EMBL" id="HHH14024.1"/>
    </source>
</evidence>
<dbReference type="GO" id="GO:0005548">
    <property type="term" value="F:phospholipid transporter activity"/>
    <property type="evidence" value="ECO:0007669"/>
    <property type="project" value="TreeGrafter"/>
</dbReference>
<dbReference type="Pfam" id="PF02405">
    <property type="entry name" value="MlaE"/>
    <property type="match status" value="1"/>
</dbReference>
<dbReference type="Proteomes" id="UP000886100">
    <property type="component" value="Unassembled WGS sequence"/>
</dbReference>
<dbReference type="PANTHER" id="PTHR30188:SF3">
    <property type="entry name" value="ABC TRANSPORTER PERMEASE"/>
    <property type="match status" value="1"/>
</dbReference>
<comment type="subcellular location">
    <subcellularLocation>
        <location evidence="1">Cell inner membrane</location>
        <topology evidence="1">Multi-pass membrane protein</topology>
    </subcellularLocation>
</comment>
<keyword evidence="1" id="KW-1003">Cell membrane</keyword>
<name>A0A7C5N4Z1_9GAMM</name>
<feature type="transmembrane region" description="Helical" evidence="1">
    <location>
        <begin position="85"/>
        <end position="103"/>
    </location>
</feature>
<keyword evidence="1" id="KW-1133">Transmembrane helix</keyword>